<evidence type="ECO:0000313" key="1">
    <source>
        <dbReference type="EMBL" id="CAH1802604.1"/>
    </source>
</evidence>
<reference evidence="1" key="1">
    <citation type="submission" date="2022-03" db="EMBL/GenBank/DDBJ databases">
        <authorList>
            <person name="Martin C."/>
        </authorList>
    </citation>
    <scope>NUCLEOTIDE SEQUENCE</scope>
</reference>
<name>A0A8J1TN66_OWEFU</name>
<evidence type="ECO:0000313" key="2">
    <source>
        <dbReference type="Proteomes" id="UP000749559"/>
    </source>
</evidence>
<gene>
    <name evidence="1" type="ORF">OFUS_LOCUS26269</name>
</gene>
<accession>A0A8J1TN66</accession>
<comment type="caution">
    <text evidence="1">The sequence shown here is derived from an EMBL/GenBank/DDBJ whole genome shotgun (WGS) entry which is preliminary data.</text>
</comment>
<keyword evidence="2" id="KW-1185">Reference proteome</keyword>
<dbReference type="Proteomes" id="UP000749559">
    <property type="component" value="Unassembled WGS sequence"/>
</dbReference>
<proteinExistence type="predicted"/>
<sequence length="100" mass="11965">YFAYIFSDSVATVPVLQNPKPSRKRKQKLHPTRSKVLLEVPDFEPVEKIKVKVKRRPWAKRDYMDKSMFFEYFYRVLNNSSTPSTHKLLKDISYIIQKIN</sequence>
<organism evidence="1 2">
    <name type="scientific">Owenia fusiformis</name>
    <name type="common">Polychaete worm</name>
    <dbReference type="NCBI Taxonomy" id="6347"/>
    <lineage>
        <taxon>Eukaryota</taxon>
        <taxon>Metazoa</taxon>
        <taxon>Spiralia</taxon>
        <taxon>Lophotrochozoa</taxon>
        <taxon>Annelida</taxon>
        <taxon>Polychaeta</taxon>
        <taxon>Sedentaria</taxon>
        <taxon>Canalipalpata</taxon>
        <taxon>Sabellida</taxon>
        <taxon>Oweniida</taxon>
        <taxon>Oweniidae</taxon>
        <taxon>Owenia</taxon>
    </lineage>
</organism>
<feature type="non-terminal residue" evidence="1">
    <location>
        <position position="1"/>
    </location>
</feature>
<dbReference type="AlphaFoldDB" id="A0A8J1TN66"/>
<protein>
    <submittedName>
        <fullName evidence="1">Uncharacterized protein</fullName>
    </submittedName>
</protein>
<dbReference type="EMBL" id="CAIIXF020000012">
    <property type="protein sequence ID" value="CAH1802604.1"/>
    <property type="molecule type" value="Genomic_DNA"/>
</dbReference>